<keyword evidence="1" id="KW-0812">Transmembrane</keyword>
<comment type="caution">
    <text evidence="2">The sequence shown here is derived from an EMBL/GenBank/DDBJ whole genome shotgun (WGS) entry which is preliminary data.</text>
</comment>
<evidence type="ECO:0000313" key="2">
    <source>
        <dbReference type="EMBL" id="GIH91951.1"/>
    </source>
</evidence>
<dbReference type="AlphaFoldDB" id="A0A8J3WLL5"/>
<dbReference type="RefSeq" id="WP_068925012.1">
    <property type="nucleotide sequence ID" value="NZ_BOOJ01000023.1"/>
</dbReference>
<keyword evidence="1" id="KW-0472">Membrane</keyword>
<protein>
    <submittedName>
        <fullName evidence="2">Uncharacterized protein</fullName>
    </submittedName>
</protein>
<evidence type="ECO:0000256" key="1">
    <source>
        <dbReference type="SAM" id="Phobius"/>
    </source>
</evidence>
<name>A0A8J3WLL5_9ACTN</name>
<reference evidence="2 3" key="1">
    <citation type="submission" date="2021-01" db="EMBL/GenBank/DDBJ databases">
        <title>Whole genome shotgun sequence of Planobispora siamensis NBRC 107568.</title>
        <authorList>
            <person name="Komaki H."/>
            <person name="Tamura T."/>
        </authorList>
    </citation>
    <scope>NUCLEOTIDE SEQUENCE [LARGE SCALE GENOMIC DNA]</scope>
    <source>
        <strain evidence="2 3">NBRC 107568</strain>
    </source>
</reference>
<gene>
    <name evidence="2" type="ORF">Psi01_25810</name>
</gene>
<dbReference type="Proteomes" id="UP000619788">
    <property type="component" value="Unassembled WGS sequence"/>
</dbReference>
<evidence type="ECO:0000313" key="3">
    <source>
        <dbReference type="Proteomes" id="UP000619788"/>
    </source>
</evidence>
<sequence length="69" mass="7298">MSRLAVRLAGPAGSAVRALLQALPGLLGLGLVAYGAWLAWPPAGFIAAGALLLADRAWEMTRVDRRDER</sequence>
<keyword evidence="3" id="KW-1185">Reference proteome</keyword>
<proteinExistence type="predicted"/>
<feature type="transmembrane region" description="Helical" evidence="1">
    <location>
        <begin position="34"/>
        <end position="54"/>
    </location>
</feature>
<accession>A0A8J3WLL5</accession>
<organism evidence="2 3">
    <name type="scientific">Planobispora siamensis</name>
    <dbReference type="NCBI Taxonomy" id="936338"/>
    <lineage>
        <taxon>Bacteria</taxon>
        <taxon>Bacillati</taxon>
        <taxon>Actinomycetota</taxon>
        <taxon>Actinomycetes</taxon>
        <taxon>Streptosporangiales</taxon>
        <taxon>Streptosporangiaceae</taxon>
        <taxon>Planobispora</taxon>
    </lineage>
</organism>
<keyword evidence="1" id="KW-1133">Transmembrane helix</keyword>
<dbReference type="EMBL" id="BOOJ01000023">
    <property type="protein sequence ID" value="GIH91951.1"/>
    <property type="molecule type" value="Genomic_DNA"/>
</dbReference>